<dbReference type="InterPro" id="IPR051028">
    <property type="entry name" value="Mito_Solute_Carrier"/>
</dbReference>
<dbReference type="SUPFAM" id="SSF103506">
    <property type="entry name" value="Mitochondrial carrier"/>
    <property type="match status" value="1"/>
</dbReference>
<organism evidence="10 11">
    <name type="scientific">Paragonimus westermani</name>
    <dbReference type="NCBI Taxonomy" id="34504"/>
    <lineage>
        <taxon>Eukaryota</taxon>
        <taxon>Metazoa</taxon>
        <taxon>Spiralia</taxon>
        <taxon>Lophotrochozoa</taxon>
        <taxon>Platyhelminthes</taxon>
        <taxon>Trematoda</taxon>
        <taxon>Digenea</taxon>
        <taxon>Plagiorchiida</taxon>
        <taxon>Troglotremata</taxon>
        <taxon>Troglotrematidae</taxon>
        <taxon>Paragonimus</taxon>
    </lineage>
</organism>
<reference evidence="10 11" key="1">
    <citation type="journal article" date="2019" name="Gigascience">
        <title>Whole-genome sequence of the oriental lung fluke Paragonimus westermani.</title>
        <authorList>
            <person name="Oey H."/>
            <person name="Zakrzewski M."/>
            <person name="Narain K."/>
            <person name="Devi K.R."/>
            <person name="Agatsuma T."/>
            <person name="Nawaratna S."/>
            <person name="Gobert G.N."/>
            <person name="Jones M.K."/>
            <person name="Ragan M.A."/>
            <person name="McManus D.P."/>
            <person name="Krause L."/>
        </authorList>
    </citation>
    <scope>NUCLEOTIDE SEQUENCE [LARGE SCALE GENOMIC DNA]</scope>
    <source>
        <strain evidence="10 11">IND2009</strain>
    </source>
</reference>
<keyword evidence="3 8" id="KW-0812">Transmembrane</keyword>
<dbReference type="GO" id="GO:0005743">
    <property type="term" value="C:mitochondrial inner membrane"/>
    <property type="evidence" value="ECO:0007669"/>
    <property type="project" value="UniProtKB-SubCell"/>
</dbReference>
<dbReference type="PANTHER" id="PTHR45678:SF9">
    <property type="entry name" value="CALCIUM-BINDING MITOCHONDRIAL CARRIER PROTEIN ARALAR1"/>
    <property type="match status" value="1"/>
</dbReference>
<dbReference type="GO" id="GO:0043490">
    <property type="term" value="P:malate-aspartate shuttle"/>
    <property type="evidence" value="ECO:0007669"/>
    <property type="project" value="TreeGrafter"/>
</dbReference>
<comment type="caution">
    <text evidence="10">The sequence shown here is derived from an EMBL/GenBank/DDBJ whole genome shotgun (WGS) entry which is preliminary data.</text>
</comment>
<feature type="repeat" description="Solcar" evidence="8">
    <location>
        <begin position="62"/>
        <end position="129"/>
    </location>
</feature>
<dbReference type="AlphaFoldDB" id="A0A5J4NHR2"/>
<evidence type="ECO:0000256" key="4">
    <source>
        <dbReference type="ARBA" id="ARBA00022792"/>
    </source>
</evidence>
<evidence type="ECO:0000256" key="1">
    <source>
        <dbReference type="ARBA" id="ARBA00004448"/>
    </source>
</evidence>
<keyword evidence="11" id="KW-1185">Reference proteome</keyword>
<dbReference type="EMBL" id="QNGE01002674">
    <property type="protein sequence ID" value="KAA3675186.1"/>
    <property type="molecule type" value="Genomic_DNA"/>
</dbReference>
<keyword evidence="5" id="KW-1133">Transmembrane helix</keyword>
<keyword evidence="7 8" id="KW-0472">Membrane</keyword>
<dbReference type="InterPro" id="IPR018108">
    <property type="entry name" value="MCP_transmembrane"/>
</dbReference>
<proteinExistence type="inferred from homology"/>
<evidence type="ECO:0000256" key="5">
    <source>
        <dbReference type="ARBA" id="ARBA00022989"/>
    </source>
</evidence>
<comment type="subcellular location">
    <subcellularLocation>
        <location evidence="1">Mitochondrion inner membrane</location>
        <topology evidence="1">Multi-pass membrane protein</topology>
    </subcellularLocation>
</comment>
<evidence type="ECO:0000256" key="6">
    <source>
        <dbReference type="ARBA" id="ARBA00023128"/>
    </source>
</evidence>
<dbReference type="GO" id="GO:0005313">
    <property type="term" value="F:L-glutamate transmembrane transporter activity"/>
    <property type="evidence" value="ECO:0007669"/>
    <property type="project" value="TreeGrafter"/>
</dbReference>
<dbReference type="PROSITE" id="PS50920">
    <property type="entry name" value="SOLCAR"/>
    <property type="match status" value="1"/>
</dbReference>
<dbReference type="Pfam" id="PF00153">
    <property type="entry name" value="Mito_carr"/>
    <property type="match status" value="1"/>
</dbReference>
<evidence type="ECO:0000256" key="3">
    <source>
        <dbReference type="ARBA" id="ARBA00022692"/>
    </source>
</evidence>
<dbReference type="Gene3D" id="1.50.40.10">
    <property type="entry name" value="Mitochondrial carrier domain"/>
    <property type="match status" value="1"/>
</dbReference>
<protein>
    <submittedName>
        <fullName evidence="10">Solute carrier family 25 (Mitochondrial oxoglutarate transporter), member 11</fullName>
    </submittedName>
</protein>
<dbReference type="InterPro" id="IPR023395">
    <property type="entry name" value="MCP_dom_sf"/>
</dbReference>
<evidence type="ECO:0000256" key="9">
    <source>
        <dbReference type="RuleBase" id="RU000488"/>
    </source>
</evidence>
<sequence>LTLVWRVERFSLVGIAYIFCASQRKALKSQDLTYTDTVYSYLSNFFRIPMGEVKQTVIPNYMKFVLGGCAGMAATMCVQPLDLIKTRMQMSGVGVGHSGYRNSFHALTSVISNEGFFSIYSGYVLLVWF</sequence>
<dbReference type="PANTHER" id="PTHR45678">
    <property type="entry name" value="MITOCHONDRIAL 2-OXODICARBOXYLATE CARRIER 1-RELATED"/>
    <property type="match status" value="1"/>
</dbReference>
<keyword evidence="9" id="KW-0813">Transport</keyword>
<keyword evidence="6" id="KW-0496">Mitochondrion</keyword>
<feature type="non-terminal residue" evidence="10">
    <location>
        <position position="1"/>
    </location>
</feature>
<gene>
    <name evidence="10" type="ORF">DEA37_0003196</name>
</gene>
<evidence type="ECO:0000256" key="8">
    <source>
        <dbReference type="PROSITE-ProRule" id="PRU00282"/>
    </source>
</evidence>
<evidence type="ECO:0000256" key="2">
    <source>
        <dbReference type="ARBA" id="ARBA00006375"/>
    </source>
</evidence>
<accession>A0A5J4NHR2</accession>
<name>A0A5J4NHR2_9TREM</name>
<dbReference type="Proteomes" id="UP000324629">
    <property type="component" value="Unassembled WGS sequence"/>
</dbReference>
<evidence type="ECO:0000313" key="10">
    <source>
        <dbReference type="EMBL" id="KAA3675186.1"/>
    </source>
</evidence>
<evidence type="ECO:0000256" key="7">
    <source>
        <dbReference type="ARBA" id="ARBA00023136"/>
    </source>
</evidence>
<dbReference type="GO" id="GO:0015183">
    <property type="term" value="F:L-aspartate transmembrane transporter activity"/>
    <property type="evidence" value="ECO:0007669"/>
    <property type="project" value="TreeGrafter"/>
</dbReference>
<comment type="similarity">
    <text evidence="2 9">Belongs to the mitochondrial carrier (TC 2.A.29) family.</text>
</comment>
<evidence type="ECO:0000313" key="11">
    <source>
        <dbReference type="Proteomes" id="UP000324629"/>
    </source>
</evidence>
<keyword evidence="4" id="KW-0999">Mitochondrion inner membrane</keyword>